<keyword evidence="1" id="KW-0472">Membrane</keyword>
<sequence length="144" mass="15936">MEIKQLKGYKFVAVFTALVCSLALQDLFRNQFIDNFLGITGILGSFLLGLAAVSVVCRYVYQLFSNLKVIGLKKFLIGFFLVIASTIAWLFALIKFVVGPLISGTIDFETQYPAFIGLVNGVSGVVYFYLVWPIKKACLTKSIS</sequence>
<reference evidence="2 3" key="1">
    <citation type="submission" date="2013-07" db="EMBL/GenBank/DDBJ databases">
        <title>Comparative Genomic and Metabolomic Analysis of Twelve Strains of Pseudoalteromonas luteoviolacea.</title>
        <authorList>
            <person name="Vynne N.G."/>
            <person name="Mansson M."/>
            <person name="Gram L."/>
        </authorList>
    </citation>
    <scope>NUCLEOTIDE SEQUENCE [LARGE SCALE GENOMIC DNA]</scope>
    <source>
        <strain evidence="2 3">DSM 6061</strain>
    </source>
</reference>
<evidence type="ECO:0000256" key="1">
    <source>
        <dbReference type="SAM" id="Phobius"/>
    </source>
</evidence>
<feature type="transmembrane region" description="Helical" evidence="1">
    <location>
        <begin position="114"/>
        <end position="132"/>
    </location>
</feature>
<dbReference type="RefSeq" id="WP_063355652.1">
    <property type="nucleotide sequence ID" value="NZ_AQHB01000017.1"/>
</dbReference>
<dbReference type="EMBL" id="AUYB01000161">
    <property type="protein sequence ID" value="KZN29085.1"/>
    <property type="molecule type" value="Genomic_DNA"/>
</dbReference>
<evidence type="ECO:0000313" key="2">
    <source>
        <dbReference type="EMBL" id="KZN29085.1"/>
    </source>
</evidence>
<feature type="transmembrane region" description="Helical" evidence="1">
    <location>
        <begin position="39"/>
        <end position="61"/>
    </location>
</feature>
<protein>
    <submittedName>
        <fullName evidence="2">Uncharacterized protein</fullName>
    </submittedName>
</protein>
<organism evidence="2 3">
    <name type="scientific">Pseudoalteromonas luteoviolacea DSM 6061</name>
    <dbReference type="NCBI Taxonomy" id="1365250"/>
    <lineage>
        <taxon>Bacteria</taxon>
        <taxon>Pseudomonadati</taxon>
        <taxon>Pseudomonadota</taxon>
        <taxon>Gammaproteobacteria</taxon>
        <taxon>Alteromonadales</taxon>
        <taxon>Pseudoalteromonadaceae</taxon>
        <taxon>Pseudoalteromonas</taxon>
    </lineage>
</organism>
<feature type="transmembrane region" description="Helical" evidence="1">
    <location>
        <begin position="73"/>
        <end position="94"/>
    </location>
</feature>
<keyword evidence="3" id="KW-1185">Reference proteome</keyword>
<dbReference type="Proteomes" id="UP000076643">
    <property type="component" value="Unassembled WGS sequence"/>
</dbReference>
<keyword evidence="1" id="KW-1133">Transmembrane helix</keyword>
<name>A0A161XSX8_9GAMM</name>
<proteinExistence type="predicted"/>
<dbReference type="PATRIC" id="fig|1365250.3.peg.5234"/>
<dbReference type="AlphaFoldDB" id="A0A161XSX8"/>
<accession>A0A161XSX8</accession>
<evidence type="ECO:0000313" key="3">
    <source>
        <dbReference type="Proteomes" id="UP000076643"/>
    </source>
</evidence>
<keyword evidence="1" id="KW-0812">Transmembrane</keyword>
<gene>
    <name evidence="2" type="ORF">N475_25335</name>
</gene>
<comment type="caution">
    <text evidence="2">The sequence shown here is derived from an EMBL/GenBank/DDBJ whole genome shotgun (WGS) entry which is preliminary data.</text>
</comment>